<keyword evidence="2" id="KW-1185">Reference proteome</keyword>
<feature type="non-terminal residue" evidence="1">
    <location>
        <position position="1"/>
    </location>
</feature>
<dbReference type="RefSeq" id="XP_003019751.1">
    <property type="nucleotide sequence ID" value="XM_003019705.1"/>
</dbReference>
<dbReference type="HOGENOM" id="CLU_2090654_0_0_1"/>
<evidence type="ECO:0000313" key="2">
    <source>
        <dbReference type="Proteomes" id="UP000008383"/>
    </source>
</evidence>
<proteinExistence type="predicted"/>
<dbReference type="AlphaFoldDB" id="D4DG72"/>
<accession>D4DG72</accession>
<dbReference type="EMBL" id="ACYE01000348">
    <property type="protein sequence ID" value="EFE39127.1"/>
    <property type="molecule type" value="Genomic_DNA"/>
</dbReference>
<sequence length="117" mass="13092">LAPFFCSLFPLTEDVPLACRNMHVYQQLAESNARRAMRCEMLRRHVSLPGNLHQRTGADSFAFAIGLNGGCEMLHPSSSDTRIIIIPIISCIQRMHVIRNKKQQAATCHELLTSSNS</sequence>
<protein>
    <submittedName>
        <fullName evidence="1">Uncharacterized protein</fullName>
    </submittedName>
</protein>
<organism evidence="1 2">
    <name type="scientific">Trichophyton verrucosum (strain HKI 0517)</name>
    <dbReference type="NCBI Taxonomy" id="663202"/>
    <lineage>
        <taxon>Eukaryota</taxon>
        <taxon>Fungi</taxon>
        <taxon>Dikarya</taxon>
        <taxon>Ascomycota</taxon>
        <taxon>Pezizomycotina</taxon>
        <taxon>Eurotiomycetes</taxon>
        <taxon>Eurotiomycetidae</taxon>
        <taxon>Onygenales</taxon>
        <taxon>Arthrodermataceae</taxon>
        <taxon>Trichophyton</taxon>
    </lineage>
</organism>
<gene>
    <name evidence="1" type="ORF">TRV_06174</name>
</gene>
<evidence type="ECO:0000313" key="1">
    <source>
        <dbReference type="EMBL" id="EFE39127.1"/>
    </source>
</evidence>
<dbReference type="GeneID" id="9583698"/>
<name>D4DG72_TRIVH</name>
<dbReference type="Proteomes" id="UP000008383">
    <property type="component" value="Unassembled WGS sequence"/>
</dbReference>
<reference evidence="2" key="1">
    <citation type="journal article" date="2011" name="Genome Biol.">
        <title>Comparative and functional genomics provide insights into the pathogenicity of dermatophytic fungi.</title>
        <authorList>
            <person name="Burmester A."/>
            <person name="Shelest E."/>
            <person name="Gloeckner G."/>
            <person name="Heddergott C."/>
            <person name="Schindler S."/>
            <person name="Staib P."/>
            <person name="Heidel A."/>
            <person name="Felder M."/>
            <person name="Petzold A."/>
            <person name="Szafranski K."/>
            <person name="Feuermann M."/>
            <person name="Pedruzzi I."/>
            <person name="Priebe S."/>
            <person name="Groth M."/>
            <person name="Winkler R."/>
            <person name="Li W."/>
            <person name="Kniemeyer O."/>
            <person name="Schroeckh V."/>
            <person name="Hertweck C."/>
            <person name="Hube B."/>
            <person name="White T.C."/>
            <person name="Platzer M."/>
            <person name="Guthke R."/>
            <person name="Heitman J."/>
            <person name="Woestemeyer J."/>
            <person name="Zipfel P.F."/>
            <person name="Monod M."/>
            <person name="Brakhage A.A."/>
        </authorList>
    </citation>
    <scope>NUCLEOTIDE SEQUENCE [LARGE SCALE GENOMIC DNA]</scope>
    <source>
        <strain evidence="2">HKI 0517</strain>
    </source>
</reference>
<dbReference type="KEGG" id="tve:TRV_06174"/>
<comment type="caution">
    <text evidence="1">The sequence shown here is derived from an EMBL/GenBank/DDBJ whole genome shotgun (WGS) entry which is preliminary data.</text>
</comment>